<evidence type="ECO:0000313" key="14">
    <source>
        <dbReference type="Proteomes" id="UP001652625"/>
    </source>
</evidence>
<dbReference type="PROSITE" id="PS01336">
    <property type="entry name" value="ADOMETDC"/>
    <property type="match status" value="1"/>
</dbReference>
<accession>A0ABM4BIC3</accession>
<keyword evidence="9 13" id="KW-0456">Lyase</keyword>
<evidence type="ECO:0000256" key="2">
    <source>
        <dbReference type="ARBA" id="ARBA00008466"/>
    </source>
</evidence>
<evidence type="ECO:0000256" key="9">
    <source>
        <dbReference type="ARBA" id="ARBA00023239"/>
    </source>
</evidence>
<keyword evidence="6 13" id="KW-0745">Spermidine biosynthesis</keyword>
<comment type="similarity">
    <text evidence="2 13">Belongs to the eukaryotic AdoMetDC family.</text>
</comment>
<evidence type="ECO:0000256" key="6">
    <source>
        <dbReference type="ARBA" id="ARBA00023066"/>
    </source>
</evidence>
<sequence>MIEKLEHINQDCFFEGTEKLLEIWFKSNVEIIGGDLRNIPRFELDAMLKIVNAEIVSVKKNEFIDSYVLSESSMFISKDRFIIKTCGIITLLESVQQILRLAEKYGKMSIVQNFFYSRRAYLRPNDQIGIHKTFNEEVNYLKLFIPYGAAYSMGLNESSKWYLFTTDNPHEGPQACDATLEILMSDLDEETMLQFTKIKNPNSEELIRNTGISKIIPGSVNDGLVFDPMGFSLNSLFRESYYTIHVTPQPFCSYVSFETNIHLKDYDNLINRVLRIFKPGNFIITFFQSKVSSSGTVSEFRDKSFISGYVCDDTYNMQLKNYSCTYMHYVSEKCCIN</sequence>
<keyword evidence="10 13" id="KW-0704">Schiff base</keyword>
<dbReference type="Proteomes" id="UP001652625">
    <property type="component" value="Chromosome 03"/>
</dbReference>
<dbReference type="EC" id="4.1.1.50" evidence="13"/>
<name>A0ABM4BIC3_HYDVU</name>
<evidence type="ECO:0000313" key="15">
    <source>
        <dbReference type="RefSeq" id="XP_065648761.1"/>
    </source>
</evidence>
<evidence type="ECO:0000256" key="5">
    <source>
        <dbReference type="ARBA" id="ARBA00022813"/>
    </source>
</evidence>
<comment type="cofactor">
    <cofactor evidence="13">
        <name>pyruvate</name>
        <dbReference type="ChEBI" id="CHEBI:15361"/>
    </cofactor>
    <text evidence="13">Binds 1 pyruvoyl group covalently per subunit.</text>
</comment>
<dbReference type="RefSeq" id="XP_065648761.1">
    <property type="nucleotide sequence ID" value="XM_065792689.1"/>
</dbReference>
<organism evidence="14 15">
    <name type="scientific">Hydra vulgaris</name>
    <name type="common">Hydra</name>
    <name type="synonym">Hydra attenuata</name>
    <dbReference type="NCBI Taxonomy" id="6087"/>
    <lineage>
        <taxon>Eukaryota</taxon>
        <taxon>Metazoa</taxon>
        <taxon>Cnidaria</taxon>
        <taxon>Hydrozoa</taxon>
        <taxon>Hydroidolina</taxon>
        <taxon>Anthoathecata</taxon>
        <taxon>Aplanulata</taxon>
        <taxon>Hydridae</taxon>
        <taxon>Hydra</taxon>
    </lineage>
</organism>
<dbReference type="InterPro" id="IPR048283">
    <property type="entry name" value="AdoMetDC-like"/>
</dbReference>
<dbReference type="InterPro" id="IPR016067">
    <property type="entry name" value="S-AdoMet_deCO2ase_core"/>
</dbReference>
<comment type="pathway">
    <text evidence="1 13">Amine and polyamine biosynthesis; S-adenosylmethioninamine biosynthesis; S-adenosylmethioninamine from S-adenosyl-L-methionine: step 1/1.</text>
</comment>
<evidence type="ECO:0000256" key="11">
    <source>
        <dbReference type="ARBA" id="ARBA00023317"/>
    </source>
</evidence>
<proteinExistence type="inferred from homology"/>
<protein>
    <recommendedName>
        <fullName evidence="13">S-adenosylmethionine decarboxylase proenzyme</fullName>
        <ecNumber evidence="13">4.1.1.50</ecNumber>
    </recommendedName>
</protein>
<dbReference type="NCBIfam" id="TIGR00535">
    <property type="entry name" value="SAM_DCase"/>
    <property type="match status" value="1"/>
</dbReference>
<dbReference type="SUPFAM" id="SSF56276">
    <property type="entry name" value="S-adenosylmethionine decarboxylase"/>
    <property type="match status" value="1"/>
</dbReference>
<comment type="catalytic activity">
    <reaction evidence="12 13">
        <text>S-adenosyl-L-methionine + H(+) = S-adenosyl 3-(methylsulfanyl)propylamine + CO2</text>
        <dbReference type="Rhea" id="RHEA:15981"/>
        <dbReference type="ChEBI" id="CHEBI:15378"/>
        <dbReference type="ChEBI" id="CHEBI:16526"/>
        <dbReference type="ChEBI" id="CHEBI:57443"/>
        <dbReference type="ChEBI" id="CHEBI:59789"/>
        <dbReference type="EC" id="4.1.1.50"/>
    </reaction>
</comment>
<evidence type="ECO:0000256" key="12">
    <source>
        <dbReference type="ARBA" id="ARBA00048112"/>
    </source>
</evidence>
<evidence type="ECO:0000256" key="1">
    <source>
        <dbReference type="ARBA" id="ARBA00004911"/>
    </source>
</evidence>
<dbReference type="InterPro" id="IPR001985">
    <property type="entry name" value="S-AdoMet_decarboxylase_euk"/>
</dbReference>
<dbReference type="InterPro" id="IPR018166">
    <property type="entry name" value="S-AdoMet_deCO2ase_CS"/>
</dbReference>
<keyword evidence="11 13" id="KW-0670">Pyruvate</keyword>
<evidence type="ECO:0000256" key="3">
    <source>
        <dbReference type="ARBA" id="ARBA00022691"/>
    </source>
</evidence>
<keyword evidence="7 13" id="KW-0620">Polyamine biosynthesis</keyword>
<evidence type="ECO:0000256" key="4">
    <source>
        <dbReference type="ARBA" id="ARBA00022793"/>
    </source>
</evidence>
<dbReference type="PANTHER" id="PTHR11570:SF0">
    <property type="entry name" value="S-ADENOSYLMETHIONINE DECARBOXYLASE PROENZYME"/>
    <property type="match status" value="1"/>
</dbReference>
<keyword evidence="3 13" id="KW-0949">S-adenosyl-L-methionine</keyword>
<reference evidence="15" key="1">
    <citation type="submission" date="2025-08" db="UniProtKB">
        <authorList>
            <consortium name="RefSeq"/>
        </authorList>
    </citation>
    <scope>IDENTIFICATION</scope>
</reference>
<dbReference type="PIRSF" id="PIRSF001355">
    <property type="entry name" value="S-AdenosylMet_decarboxylase"/>
    <property type="match status" value="1"/>
</dbReference>
<evidence type="ECO:0000256" key="10">
    <source>
        <dbReference type="ARBA" id="ARBA00023270"/>
    </source>
</evidence>
<evidence type="ECO:0000256" key="13">
    <source>
        <dbReference type="PIRNR" id="PIRNR001355"/>
    </source>
</evidence>
<dbReference type="GeneID" id="100209741"/>
<dbReference type="Pfam" id="PF01536">
    <property type="entry name" value="SAM_decarbox"/>
    <property type="match status" value="1"/>
</dbReference>
<dbReference type="PANTHER" id="PTHR11570">
    <property type="entry name" value="S-ADENOSYLMETHIONINE DECARBOXYLASE"/>
    <property type="match status" value="1"/>
</dbReference>
<keyword evidence="14" id="KW-1185">Reference proteome</keyword>
<evidence type="ECO:0000256" key="8">
    <source>
        <dbReference type="ARBA" id="ARBA00023145"/>
    </source>
</evidence>
<keyword evidence="5" id="KW-0068">Autocatalytic cleavage</keyword>
<dbReference type="Gene3D" id="3.60.90.10">
    <property type="entry name" value="S-adenosylmethionine decarboxylase"/>
    <property type="match status" value="1"/>
</dbReference>
<evidence type="ECO:0000256" key="7">
    <source>
        <dbReference type="ARBA" id="ARBA00023115"/>
    </source>
</evidence>
<keyword evidence="8 13" id="KW-0865">Zymogen</keyword>
<keyword evidence="4 13" id="KW-0210">Decarboxylase</keyword>
<gene>
    <name evidence="15" type="primary">LOC100209741</name>
</gene>